<reference evidence="1" key="1">
    <citation type="submission" date="2022-12" db="EMBL/GenBank/DDBJ databases">
        <title>Draft genome assemblies for two species of Escallonia (Escalloniales).</title>
        <authorList>
            <person name="Chanderbali A."/>
            <person name="Dervinis C."/>
            <person name="Anghel I."/>
            <person name="Soltis D."/>
            <person name="Soltis P."/>
            <person name="Zapata F."/>
        </authorList>
    </citation>
    <scope>NUCLEOTIDE SEQUENCE</scope>
    <source>
        <strain evidence="1">UCBG64.0493</strain>
        <tissue evidence="1">Leaf</tissue>
    </source>
</reference>
<evidence type="ECO:0000313" key="1">
    <source>
        <dbReference type="EMBL" id="KAK3010185.1"/>
    </source>
</evidence>
<dbReference type="Proteomes" id="UP001188597">
    <property type="component" value="Unassembled WGS sequence"/>
</dbReference>
<organism evidence="1 2">
    <name type="scientific">Escallonia herrerae</name>
    <dbReference type="NCBI Taxonomy" id="1293975"/>
    <lineage>
        <taxon>Eukaryota</taxon>
        <taxon>Viridiplantae</taxon>
        <taxon>Streptophyta</taxon>
        <taxon>Embryophyta</taxon>
        <taxon>Tracheophyta</taxon>
        <taxon>Spermatophyta</taxon>
        <taxon>Magnoliopsida</taxon>
        <taxon>eudicotyledons</taxon>
        <taxon>Gunneridae</taxon>
        <taxon>Pentapetalae</taxon>
        <taxon>asterids</taxon>
        <taxon>campanulids</taxon>
        <taxon>Escalloniales</taxon>
        <taxon>Escalloniaceae</taxon>
        <taxon>Escallonia</taxon>
    </lineage>
</organism>
<name>A0AA89APH1_9ASTE</name>
<proteinExistence type="predicted"/>
<dbReference type="EMBL" id="JAVXUP010001570">
    <property type="protein sequence ID" value="KAK3010185.1"/>
    <property type="molecule type" value="Genomic_DNA"/>
</dbReference>
<accession>A0AA89APH1</accession>
<evidence type="ECO:0000313" key="2">
    <source>
        <dbReference type="Proteomes" id="UP001188597"/>
    </source>
</evidence>
<gene>
    <name evidence="1" type="ORF">RJ639_010770</name>
</gene>
<dbReference type="AlphaFoldDB" id="A0AA89APH1"/>
<protein>
    <submittedName>
        <fullName evidence="1">Uncharacterized protein</fullName>
    </submittedName>
</protein>
<keyword evidence="2" id="KW-1185">Reference proteome</keyword>
<comment type="caution">
    <text evidence="1">The sequence shown here is derived from an EMBL/GenBank/DDBJ whole genome shotgun (WGS) entry which is preliminary data.</text>
</comment>
<sequence length="65" mass="7262">MPLASSRCIRTALASCGFKLENNDEFTYESAIKGASIQSVLSAFASQLKLLRFIHDEYEKYILGD</sequence>